<sequence>MLSANKTLSQTQSKNPFTRYLHIYNNTSLLNVQDLCKWIFREIYGGFIYGKKKQKCKIKRKWRRYYLL</sequence>
<name>A0A8S5NI97_9CAUD</name>
<accession>A0A8S5NI97</accession>
<evidence type="ECO:0000313" key="1">
    <source>
        <dbReference type="EMBL" id="DAD94079.1"/>
    </source>
</evidence>
<proteinExistence type="predicted"/>
<reference evidence="1" key="1">
    <citation type="journal article" date="2021" name="Proc. Natl. Acad. Sci. U.S.A.">
        <title>A Catalog of Tens of Thousands of Viruses from Human Metagenomes Reveals Hidden Associations with Chronic Diseases.</title>
        <authorList>
            <person name="Tisza M.J."/>
            <person name="Buck C.B."/>
        </authorList>
    </citation>
    <scope>NUCLEOTIDE SEQUENCE</scope>
    <source>
        <strain evidence="1">CtUF252</strain>
    </source>
</reference>
<protein>
    <submittedName>
        <fullName evidence="1">Uncharacterized protein</fullName>
    </submittedName>
</protein>
<dbReference type="EMBL" id="BK015173">
    <property type="protein sequence ID" value="DAD94079.1"/>
    <property type="molecule type" value="Genomic_DNA"/>
</dbReference>
<organism evidence="1">
    <name type="scientific">Siphoviridae sp. ctUF252</name>
    <dbReference type="NCBI Taxonomy" id="2826350"/>
    <lineage>
        <taxon>Viruses</taxon>
        <taxon>Duplodnaviria</taxon>
        <taxon>Heunggongvirae</taxon>
        <taxon>Uroviricota</taxon>
        <taxon>Caudoviricetes</taxon>
    </lineage>
</organism>